<evidence type="ECO:0000313" key="1">
    <source>
        <dbReference type="EMBL" id="KAI9896065.1"/>
    </source>
</evidence>
<accession>A0ACC0UPV7</accession>
<sequence length="261" mass="28217">MPYPQPQEAPRRTTDIGREGLQYHTPRGIFPVSVVDEQIGEAPLPGGAAPRGRYPAKYHNRETKPGGAAEKKNYDDRFEKPGDAELYEHPVMARGFDPSRPGVPARKVLAAQQQQQQQGGATHPKDRARLVQNPPNDAGPVRGIYAVKCSSTADADGEGPAGPGLHVTPVGLNYHPEGDVRGFKRARLEPMSPEGRQLACQAREERARGGSRSPTWPSRGRDSAALSRHEANSAASRAAAERAQAEKSAAKEKFRAQAKQA</sequence>
<name>A0ACC0UPV7_9HYPO</name>
<comment type="caution">
    <text evidence="1">The sequence shown here is derived from an EMBL/GenBank/DDBJ whole genome shotgun (WGS) entry which is preliminary data.</text>
</comment>
<gene>
    <name evidence="1" type="ORF">N3K66_008965</name>
</gene>
<keyword evidence="2" id="KW-1185">Reference proteome</keyword>
<dbReference type="EMBL" id="CM047949">
    <property type="protein sequence ID" value="KAI9896065.1"/>
    <property type="molecule type" value="Genomic_DNA"/>
</dbReference>
<reference evidence="1" key="1">
    <citation type="submission" date="2022-10" db="EMBL/GenBank/DDBJ databases">
        <title>Complete Genome of Trichothecium roseum strain YXFP-22015, a Plant Pathogen Isolated from Citrus.</title>
        <authorList>
            <person name="Wang Y."/>
            <person name="Zhu L."/>
        </authorList>
    </citation>
    <scope>NUCLEOTIDE SEQUENCE</scope>
    <source>
        <strain evidence="1">YXFP-22015</strain>
    </source>
</reference>
<evidence type="ECO:0000313" key="2">
    <source>
        <dbReference type="Proteomes" id="UP001163324"/>
    </source>
</evidence>
<organism evidence="1 2">
    <name type="scientific">Trichothecium roseum</name>
    <dbReference type="NCBI Taxonomy" id="47278"/>
    <lineage>
        <taxon>Eukaryota</taxon>
        <taxon>Fungi</taxon>
        <taxon>Dikarya</taxon>
        <taxon>Ascomycota</taxon>
        <taxon>Pezizomycotina</taxon>
        <taxon>Sordariomycetes</taxon>
        <taxon>Hypocreomycetidae</taxon>
        <taxon>Hypocreales</taxon>
        <taxon>Hypocreales incertae sedis</taxon>
        <taxon>Trichothecium</taxon>
    </lineage>
</organism>
<protein>
    <submittedName>
        <fullName evidence="1">Uncharacterized protein</fullName>
    </submittedName>
</protein>
<dbReference type="Proteomes" id="UP001163324">
    <property type="component" value="Chromosome 10"/>
</dbReference>
<proteinExistence type="predicted"/>